<dbReference type="Proteomes" id="UP000265541">
    <property type="component" value="Unassembled WGS sequence"/>
</dbReference>
<reference evidence="1 2" key="1">
    <citation type="journal article" date="2016" name="Front. Microbiol.">
        <title>Comprehensive Phylogenetic Analysis of Bovine Non-aureus Staphylococci Species Based on Whole-Genome Sequencing.</title>
        <authorList>
            <person name="Naushad S."/>
            <person name="Barkema H.W."/>
            <person name="Luby C."/>
            <person name="Condas L.A."/>
            <person name="Nobrega D.B."/>
            <person name="Carson D.A."/>
            <person name="De Buck J."/>
        </authorList>
    </citation>
    <scope>NUCLEOTIDE SEQUENCE [LARGE SCALE GENOMIC DNA]</scope>
    <source>
        <strain evidence="1 2">SNUC 4781</strain>
    </source>
</reference>
<accession>A0A3A0UQJ1</accession>
<dbReference type="AlphaFoldDB" id="A0A3A0UQJ1"/>
<organism evidence="1 2">
    <name type="scientific">Staphylococcus gallinarum</name>
    <dbReference type="NCBI Taxonomy" id="1293"/>
    <lineage>
        <taxon>Bacteria</taxon>
        <taxon>Bacillati</taxon>
        <taxon>Bacillota</taxon>
        <taxon>Bacilli</taxon>
        <taxon>Bacillales</taxon>
        <taxon>Staphylococcaceae</taxon>
        <taxon>Staphylococcus</taxon>
    </lineage>
</organism>
<protein>
    <submittedName>
        <fullName evidence="1">Uncharacterized protein</fullName>
    </submittedName>
</protein>
<evidence type="ECO:0000313" key="2">
    <source>
        <dbReference type="Proteomes" id="UP000265541"/>
    </source>
</evidence>
<feature type="non-terminal residue" evidence="1">
    <location>
        <position position="82"/>
    </location>
</feature>
<dbReference type="RefSeq" id="WP_220454574.1">
    <property type="nucleotide sequence ID" value="NZ_QYJN01000300.1"/>
</dbReference>
<dbReference type="EMBL" id="QYJN01000300">
    <property type="protein sequence ID" value="RIP22867.1"/>
    <property type="molecule type" value="Genomic_DNA"/>
</dbReference>
<sequence>MTNNLIINSIGKYESVNIADLELDYFENIFVFFRNIYDNNGNIAKSFLEMIKEYHQLNGDYIYKNIIVLPEDKNNSSIFNDN</sequence>
<gene>
    <name evidence="1" type="ORF">BUZ14_15450</name>
</gene>
<proteinExistence type="predicted"/>
<evidence type="ECO:0000313" key="1">
    <source>
        <dbReference type="EMBL" id="RIP22867.1"/>
    </source>
</evidence>
<name>A0A3A0UQJ1_STAGA</name>
<comment type="caution">
    <text evidence="1">The sequence shown here is derived from an EMBL/GenBank/DDBJ whole genome shotgun (WGS) entry which is preliminary data.</text>
</comment>